<proteinExistence type="inferred from homology"/>
<dbReference type="EMBL" id="ASQP01000319">
    <property type="protein sequence ID" value="OMI37070.1"/>
    <property type="molecule type" value="Genomic_DNA"/>
</dbReference>
<dbReference type="PROSITE" id="PS00061">
    <property type="entry name" value="ADH_SHORT"/>
    <property type="match status" value="1"/>
</dbReference>
<reference evidence="3 4" key="1">
    <citation type="submission" date="2013-05" db="EMBL/GenBank/DDBJ databases">
        <title>Genome sequence of Streptomyces sparsogenes DSM 40356.</title>
        <authorList>
            <person name="Coyne S."/>
            <person name="Seebeck F.P."/>
        </authorList>
    </citation>
    <scope>NUCLEOTIDE SEQUENCE [LARGE SCALE GENOMIC DNA]</scope>
    <source>
        <strain evidence="3 4">DSM 40356</strain>
    </source>
</reference>
<dbReference type="Gene3D" id="3.40.50.720">
    <property type="entry name" value="NAD(P)-binding Rossmann-like Domain"/>
    <property type="match status" value="1"/>
</dbReference>
<dbReference type="SUPFAM" id="SSF51735">
    <property type="entry name" value="NAD(P)-binding Rossmann-fold domains"/>
    <property type="match status" value="1"/>
</dbReference>
<comment type="similarity">
    <text evidence="1">Belongs to the short-chain dehydrogenases/reductases (SDR) family.</text>
</comment>
<dbReference type="Pfam" id="PF13561">
    <property type="entry name" value="adh_short_C2"/>
    <property type="match status" value="1"/>
</dbReference>
<name>A0A1R1SFL3_9ACTN</name>
<organism evidence="3 4">
    <name type="scientific">Streptomyces sparsogenes DSM 40356</name>
    <dbReference type="NCBI Taxonomy" id="1331668"/>
    <lineage>
        <taxon>Bacteria</taxon>
        <taxon>Bacillati</taxon>
        <taxon>Actinomycetota</taxon>
        <taxon>Actinomycetes</taxon>
        <taxon>Kitasatosporales</taxon>
        <taxon>Streptomycetaceae</taxon>
        <taxon>Streptomyces</taxon>
    </lineage>
</organism>
<sequence length="206" mass="21391">MIATDVAELDLSKPGVVASFIKDSWEANAGFDALVHCAGLYPAHRVVDTTEEIFDRVMNVNTRSALISGAEYARLCGSHRRSGSMVFVSSGAARRARPGTTAYAASKAALEAVVRGLALETAALGLRCNAVAPGFVDVGSELSPVPPAYIEQMAAASPQGRVAQAADIVPVIAWLLGDEAAWVNGQSIPVDGGDSIGTRNAPNWLG</sequence>
<accession>A0A1R1SFL3</accession>
<dbReference type="GO" id="GO:0016491">
    <property type="term" value="F:oxidoreductase activity"/>
    <property type="evidence" value="ECO:0007669"/>
    <property type="project" value="UniProtKB-KW"/>
</dbReference>
<dbReference type="Proteomes" id="UP000186168">
    <property type="component" value="Unassembled WGS sequence"/>
</dbReference>
<keyword evidence="4" id="KW-1185">Reference proteome</keyword>
<protein>
    <submittedName>
        <fullName evidence="3">Short-chain dehydrogenase/reductase SDR</fullName>
    </submittedName>
</protein>
<dbReference type="InterPro" id="IPR036291">
    <property type="entry name" value="NAD(P)-bd_dom_sf"/>
</dbReference>
<dbReference type="PANTHER" id="PTHR43639:SF1">
    <property type="entry name" value="SHORT-CHAIN DEHYDROGENASE_REDUCTASE FAMILY PROTEIN"/>
    <property type="match status" value="1"/>
</dbReference>
<dbReference type="CDD" id="cd05233">
    <property type="entry name" value="SDR_c"/>
    <property type="match status" value="1"/>
</dbReference>
<keyword evidence="2" id="KW-0560">Oxidoreductase</keyword>
<gene>
    <name evidence="3" type="ORF">SPAR_23199</name>
</gene>
<evidence type="ECO:0000256" key="1">
    <source>
        <dbReference type="ARBA" id="ARBA00006484"/>
    </source>
</evidence>
<dbReference type="STRING" id="67365.GCA_001704635_04201"/>
<evidence type="ECO:0000256" key="2">
    <source>
        <dbReference type="ARBA" id="ARBA00023002"/>
    </source>
</evidence>
<dbReference type="PRINTS" id="PR00081">
    <property type="entry name" value="GDHRDH"/>
</dbReference>
<evidence type="ECO:0000313" key="3">
    <source>
        <dbReference type="EMBL" id="OMI37070.1"/>
    </source>
</evidence>
<dbReference type="PANTHER" id="PTHR43639">
    <property type="entry name" value="OXIDOREDUCTASE, SHORT-CHAIN DEHYDROGENASE/REDUCTASE FAMILY (AFU_ORTHOLOGUE AFUA_5G02870)"/>
    <property type="match status" value="1"/>
</dbReference>
<dbReference type="AlphaFoldDB" id="A0A1R1SFL3"/>
<dbReference type="InterPro" id="IPR020904">
    <property type="entry name" value="Sc_DH/Rdtase_CS"/>
</dbReference>
<dbReference type="PRINTS" id="PR00080">
    <property type="entry name" value="SDRFAMILY"/>
</dbReference>
<evidence type="ECO:0000313" key="4">
    <source>
        <dbReference type="Proteomes" id="UP000186168"/>
    </source>
</evidence>
<dbReference type="InterPro" id="IPR002347">
    <property type="entry name" value="SDR_fam"/>
</dbReference>
<comment type="caution">
    <text evidence="3">The sequence shown here is derived from an EMBL/GenBank/DDBJ whole genome shotgun (WGS) entry which is preliminary data.</text>
</comment>